<sequence length="188" mass="22074">MRTLHLLCVFTIFRSAVADEECNKPTELKLKEEYCWTEEIEVVDRIVQRSKNVLNFAKKKLGIATEDENDEKKCEYYICILRQLHMLNANDYPAYDSIQEWIKKNVVYFQAVDLMDQLYRCHDALTNSTVREINFYADQIEPEQKSSNDGNNNSEIKTSTKDQSTCEIAAEFIDCLSRQKRCPVFQYP</sequence>
<keyword evidence="3" id="KW-1185">Reference proteome</keyword>
<evidence type="ECO:0000313" key="2">
    <source>
        <dbReference type="EMBL" id="KAJ3662323.1"/>
    </source>
</evidence>
<dbReference type="AlphaFoldDB" id="A0AA38IQM3"/>
<dbReference type="EMBL" id="JALNTZ010000002">
    <property type="protein sequence ID" value="KAJ3662323.1"/>
    <property type="molecule type" value="Genomic_DNA"/>
</dbReference>
<evidence type="ECO:0000256" key="1">
    <source>
        <dbReference type="SAM" id="SignalP"/>
    </source>
</evidence>
<keyword evidence="1" id="KW-0732">Signal</keyword>
<feature type="chain" id="PRO_5041248079" evidence="1">
    <location>
        <begin position="19"/>
        <end position="188"/>
    </location>
</feature>
<dbReference type="Proteomes" id="UP001168821">
    <property type="component" value="Unassembled WGS sequence"/>
</dbReference>
<comment type="caution">
    <text evidence="2">The sequence shown here is derived from an EMBL/GenBank/DDBJ whole genome shotgun (WGS) entry which is preliminary data.</text>
</comment>
<feature type="signal peptide" evidence="1">
    <location>
        <begin position="1"/>
        <end position="18"/>
    </location>
</feature>
<gene>
    <name evidence="2" type="ORF">Zmor_006678</name>
</gene>
<protein>
    <submittedName>
        <fullName evidence="2">Uncharacterized protein</fullName>
    </submittedName>
</protein>
<accession>A0AA38IQM3</accession>
<proteinExistence type="predicted"/>
<evidence type="ECO:0000313" key="3">
    <source>
        <dbReference type="Proteomes" id="UP001168821"/>
    </source>
</evidence>
<reference evidence="2" key="1">
    <citation type="journal article" date="2023" name="G3 (Bethesda)">
        <title>Whole genome assemblies of Zophobas morio and Tenebrio molitor.</title>
        <authorList>
            <person name="Kaur S."/>
            <person name="Stinson S.A."/>
            <person name="diCenzo G.C."/>
        </authorList>
    </citation>
    <scope>NUCLEOTIDE SEQUENCE</scope>
    <source>
        <strain evidence="2">QUZm001</strain>
    </source>
</reference>
<name>A0AA38IQM3_9CUCU</name>
<organism evidence="2 3">
    <name type="scientific">Zophobas morio</name>
    <dbReference type="NCBI Taxonomy" id="2755281"/>
    <lineage>
        <taxon>Eukaryota</taxon>
        <taxon>Metazoa</taxon>
        <taxon>Ecdysozoa</taxon>
        <taxon>Arthropoda</taxon>
        <taxon>Hexapoda</taxon>
        <taxon>Insecta</taxon>
        <taxon>Pterygota</taxon>
        <taxon>Neoptera</taxon>
        <taxon>Endopterygota</taxon>
        <taxon>Coleoptera</taxon>
        <taxon>Polyphaga</taxon>
        <taxon>Cucujiformia</taxon>
        <taxon>Tenebrionidae</taxon>
        <taxon>Zophobas</taxon>
    </lineage>
</organism>